<evidence type="ECO:0000256" key="1">
    <source>
        <dbReference type="ARBA" id="ARBA00004141"/>
    </source>
</evidence>
<dbReference type="eggNOG" id="COG1275">
    <property type="taxonomic scope" value="Bacteria"/>
</dbReference>
<dbReference type="AlphaFoldDB" id="A1WTN3"/>
<dbReference type="RefSeq" id="WP_011813068.1">
    <property type="nucleotide sequence ID" value="NC_008789.1"/>
</dbReference>
<evidence type="ECO:0000313" key="6">
    <source>
        <dbReference type="EMBL" id="ABM61045.1"/>
    </source>
</evidence>
<feature type="transmembrane region" description="Helical" evidence="5">
    <location>
        <begin position="232"/>
        <end position="248"/>
    </location>
</feature>
<dbReference type="GO" id="GO:0005886">
    <property type="term" value="C:plasma membrane"/>
    <property type="evidence" value="ECO:0007669"/>
    <property type="project" value="TreeGrafter"/>
</dbReference>
<dbReference type="Pfam" id="PF03595">
    <property type="entry name" value="SLAC1"/>
    <property type="match status" value="1"/>
</dbReference>
<dbReference type="PANTHER" id="PTHR37955:SF1">
    <property type="entry name" value="DEP DOMAIN-CONTAINING PROTEIN"/>
    <property type="match status" value="1"/>
</dbReference>
<name>A1WTN3_HALHL</name>
<dbReference type="EMBL" id="CP000544">
    <property type="protein sequence ID" value="ABM61045.1"/>
    <property type="molecule type" value="Genomic_DNA"/>
</dbReference>
<evidence type="ECO:0000256" key="5">
    <source>
        <dbReference type="SAM" id="Phobius"/>
    </source>
</evidence>
<reference evidence="7" key="1">
    <citation type="submission" date="2006-12" db="EMBL/GenBank/DDBJ databases">
        <title>Complete sequence of Halorhodospira halophila SL1.</title>
        <authorList>
            <consortium name="US DOE Joint Genome Institute"/>
            <person name="Copeland A."/>
            <person name="Lucas S."/>
            <person name="Lapidus A."/>
            <person name="Barry K."/>
            <person name="Detter J.C."/>
            <person name="Glavina del Rio T."/>
            <person name="Hammon N."/>
            <person name="Israni S."/>
            <person name="Dalin E."/>
            <person name="Tice H."/>
            <person name="Pitluck S."/>
            <person name="Saunders E."/>
            <person name="Brettin T."/>
            <person name="Bruce D."/>
            <person name="Han C."/>
            <person name="Tapia R."/>
            <person name="Schmutz J."/>
            <person name="Larimer F."/>
            <person name="Land M."/>
            <person name="Hauser L."/>
            <person name="Kyrpides N."/>
            <person name="Mikhailova N."/>
            <person name="Hoff W."/>
            <person name="Richardson P."/>
        </authorList>
    </citation>
    <scope>NUCLEOTIDE SEQUENCE [LARGE SCALE GENOMIC DNA]</scope>
    <source>
        <strain evidence="7">DSM 244 / SL1</strain>
    </source>
</reference>
<dbReference type="HOGENOM" id="CLU_044414_0_0_6"/>
<accession>A1WTN3</accession>
<feature type="transmembrane region" description="Helical" evidence="5">
    <location>
        <begin position="87"/>
        <end position="104"/>
    </location>
</feature>
<dbReference type="KEGG" id="hha:Hhal_0251"/>
<proteinExistence type="predicted"/>
<sequence length="320" mass="34747">MSQDENARVSLAHLPLPLFAATMGLAGLAMVWNESHASWGWPAVVGEGVAVLAVLSFLAMAGGYALKAALHPAAAWGEIAHPVRLNFLPAISISLILLGIVTDSEPLSTALWGSGALLHLVLMLAIVTSWMHRQLELGTLNPVWFIPAVGNILVPIPAAQAGYMEVAWFFFSVGLFFWLILMTLVYYRLIFAPNLPAFLLPTLFVLLAPPAAGYLAWVALLDGGDPGIVGRLLYYKALFTFLLLLIQVPRLVRLPYFPSWWAYTFPLAAFCLASQHFVQAYETGGGRGVMLLVVLTTLVIAVVFVATLVKLLSGRLLRPE</sequence>
<evidence type="ECO:0000313" key="7">
    <source>
        <dbReference type="Proteomes" id="UP000000647"/>
    </source>
</evidence>
<dbReference type="CDD" id="cd09323">
    <property type="entry name" value="TDT_SLAC1_like"/>
    <property type="match status" value="1"/>
</dbReference>
<dbReference type="GO" id="GO:0046583">
    <property type="term" value="F:monoatomic cation efflux transmembrane transporter activity"/>
    <property type="evidence" value="ECO:0007669"/>
    <property type="project" value="TreeGrafter"/>
</dbReference>
<reference evidence="6 7" key="2">
    <citation type="journal article" date="2013" name="Stand. Genomic Sci.">
        <title>Complete genome sequence of Halorhodospira halophila SL1.</title>
        <authorList>
            <person name="Challacombe J.F."/>
            <person name="Majid S."/>
            <person name="Deole R."/>
            <person name="Brettin T.S."/>
            <person name="Bruce D."/>
            <person name="Delano S.F."/>
            <person name="Detter J.C."/>
            <person name="Gleasner C.D."/>
            <person name="Han C.S."/>
            <person name="Misra M."/>
            <person name="Reitenga K.G."/>
            <person name="Mikhailova N."/>
            <person name="Woyke T."/>
            <person name="Pitluck S."/>
            <person name="Nolan M."/>
            <person name="Land M.L."/>
            <person name="Saunders E."/>
            <person name="Tapia R."/>
            <person name="Lapidus A."/>
            <person name="Ivanova N."/>
            <person name="Hoff W.D."/>
        </authorList>
    </citation>
    <scope>NUCLEOTIDE SEQUENCE [LARGE SCALE GENOMIC DNA]</scope>
    <source>
        <strain evidence="7">DSM 244 / SL1</strain>
    </source>
</reference>
<dbReference type="STRING" id="349124.Hhal_0251"/>
<dbReference type="InterPro" id="IPR038665">
    <property type="entry name" value="Voltage-dep_anion_channel_sf"/>
</dbReference>
<dbReference type="Gene3D" id="1.50.10.150">
    <property type="entry name" value="Voltage-dependent anion channel"/>
    <property type="match status" value="1"/>
</dbReference>
<keyword evidence="4 5" id="KW-0472">Membrane</keyword>
<comment type="subcellular location">
    <subcellularLocation>
        <location evidence="1">Membrane</location>
        <topology evidence="1">Multi-pass membrane protein</topology>
    </subcellularLocation>
</comment>
<evidence type="ECO:0000256" key="2">
    <source>
        <dbReference type="ARBA" id="ARBA00022692"/>
    </source>
</evidence>
<dbReference type="PANTHER" id="PTHR37955">
    <property type="entry name" value="TELLURITE RESISTANCE PROTEIN TEHA"/>
    <property type="match status" value="1"/>
</dbReference>
<keyword evidence="7" id="KW-1185">Reference proteome</keyword>
<feature type="transmembrane region" description="Helical" evidence="5">
    <location>
        <begin position="260"/>
        <end position="278"/>
    </location>
</feature>
<evidence type="ECO:0000256" key="4">
    <source>
        <dbReference type="ARBA" id="ARBA00023136"/>
    </source>
</evidence>
<keyword evidence="3 5" id="KW-1133">Transmembrane helix</keyword>
<dbReference type="InterPro" id="IPR004695">
    <property type="entry name" value="SLAC1/Mae1/Ssu1/TehA"/>
</dbReference>
<feature type="transmembrane region" description="Helical" evidence="5">
    <location>
        <begin position="12"/>
        <end position="32"/>
    </location>
</feature>
<organism evidence="6 7">
    <name type="scientific">Halorhodospira halophila (strain DSM 244 / SL1)</name>
    <name type="common">Ectothiorhodospira halophila (strain DSM 244 / SL1)</name>
    <dbReference type="NCBI Taxonomy" id="349124"/>
    <lineage>
        <taxon>Bacteria</taxon>
        <taxon>Pseudomonadati</taxon>
        <taxon>Pseudomonadota</taxon>
        <taxon>Gammaproteobacteria</taxon>
        <taxon>Chromatiales</taxon>
        <taxon>Ectothiorhodospiraceae</taxon>
        <taxon>Halorhodospira</taxon>
    </lineage>
</organism>
<evidence type="ECO:0000256" key="3">
    <source>
        <dbReference type="ARBA" id="ARBA00022989"/>
    </source>
</evidence>
<dbReference type="InterPro" id="IPR052951">
    <property type="entry name" value="Tellurite_res_ion_channel"/>
</dbReference>
<gene>
    <name evidence="6" type="ordered locus">Hhal_0251</name>
</gene>
<feature type="transmembrane region" description="Helical" evidence="5">
    <location>
        <begin position="198"/>
        <end position="220"/>
    </location>
</feature>
<feature type="transmembrane region" description="Helical" evidence="5">
    <location>
        <begin position="143"/>
        <end position="160"/>
    </location>
</feature>
<keyword evidence="2 5" id="KW-0812">Transmembrane</keyword>
<feature type="transmembrane region" description="Helical" evidence="5">
    <location>
        <begin position="290"/>
        <end position="312"/>
    </location>
</feature>
<protein>
    <submittedName>
        <fullName evidence="6">C4-dicarboxylate transporter/malic acid transport protein</fullName>
    </submittedName>
</protein>
<feature type="transmembrane region" description="Helical" evidence="5">
    <location>
        <begin position="166"/>
        <end position="186"/>
    </location>
</feature>
<feature type="transmembrane region" description="Helical" evidence="5">
    <location>
        <begin position="110"/>
        <end position="131"/>
    </location>
</feature>
<dbReference type="Proteomes" id="UP000000647">
    <property type="component" value="Chromosome"/>
</dbReference>
<feature type="transmembrane region" description="Helical" evidence="5">
    <location>
        <begin position="44"/>
        <end position="66"/>
    </location>
</feature>